<comment type="caution">
    <text evidence="3">The sequence shown here is derived from an EMBL/GenBank/DDBJ whole genome shotgun (WGS) entry which is preliminary data.</text>
</comment>
<dbReference type="CDD" id="cd11313">
    <property type="entry name" value="AmyAc_arch_bac_AmyA"/>
    <property type="match status" value="1"/>
</dbReference>
<dbReference type="InterPro" id="IPR006047">
    <property type="entry name" value="GH13_cat_dom"/>
</dbReference>
<accession>A0ABX0FD10</accession>
<dbReference type="PANTHER" id="PTHR47786">
    <property type="entry name" value="ALPHA-1,4-GLUCAN:MALTOSE-1-PHOSPHATE MALTOSYLTRANSFERASE"/>
    <property type="match status" value="1"/>
</dbReference>
<dbReference type="Proteomes" id="UP000666369">
    <property type="component" value="Unassembled WGS sequence"/>
</dbReference>
<gene>
    <name evidence="3" type="ORF">GW587_00740</name>
</gene>
<dbReference type="EMBL" id="JAADJT010000001">
    <property type="protein sequence ID" value="NGZ82789.1"/>
    <property type="molecule type" value="Genomic_DNA"/>
</dbReference>
<dbReference type="InterPro" id="IPR017853">
    <property type="entry name" value="GH"/>
</dbReference>
<dbReference type="Pfam" id="PF00128">
    <property type="entry name" value="Alpha-amylase"/>
    <property type="match status" value="1"/>
</dbReference>
<dbReference type="SUPFAM" id="SSF51445">
    <property type="entry name" value="(Trans)glycosidases"/>
    <property type="match status" value="1"/>
</dbReference>
<name>A0ABX0FD10_9BURK</name>
<reference evidence="4" key="2">
    <citation type="submission" date="2023-07" db="EMBL/GenBank/DDBJ databases">
        <title>Duganella aceri sp. nov., isolated from tree sap.</title>
        <authorList>
            <person name="Kim I.S."/>
        </authorList>
    </citation>
    <scope>NUCLEOTIDE SEQUENCE [LARGE SCALE GENOMIC DNA]</scope>
    <source>
        <strain evidence="4">SAP-35</strain>
    </source>
</reference>
<dbReference type="Gene3D" id="3.20.20.80">
    <property type="entry name" value="Glycosidases"/>
    <property type="match status" value="1"/>
</dbReference>
<feature type="signal peptide" evidence="1">
    <location>
        <begin position="1"/>
        <end position="22"/>
    </location>
</feature>
<dbReference type="SMART" id="SM00642">
    <property type="entry name" value="Aamy"/>
    <property type="match status" value="1"/>
</dbReference>
<reference evidence="3 4" key="1">
    <citation type="submission" date="2020-01" db="EMBL/GenBank/DDBJ databases">
        <authorList>
            <person name="Lee S.D."/>
        </authorList>
    </citation>
    <scope>NUCLEOTIDE SEQUENCE [LARGE SCALE GENOMIC DNA]</scope>
    <source>
        <strain evidence="3 4">SAP-35</strain>
    </source>
</reference>
<organism evidence="3 4">
    <name type="scientific">Duganella aceris</name>
    <dbReference type="NCBI Taxonomy" id="2703883"/>
    <lineage>
        <taxon>Bacteria</taxon>
        <taxon>Pseudomonadati</taxon>
        <taxon>Pseudomonadota</taxon>
        <taxon>Betaproteobacteria</taxon>
        <taxon>Burkholderiales</taxon>
        <taxon>Oxalobacteraceae</taxon>
        <taxon>Telluria group</taxon>
        <taxon>Duganella</taxon>
    </lineage>
</organism>
<dbReference type="PANTHER" id="PTHR47786:SF2">
    <property type="entry name" value="GLYCOSYL HYDROLASE FAMILY 13 CATALYTIC DOMAIN-CONTAINING PROTEIN"/>
    <property type="match status" value="1"/>
</dbReference>
<evidence type="ECO:0000313" key="3">
    <source>
        <dbReference type="EMBL" id="NGZ82789.1"/>
    </source>
</evidence>
<keyword evidence="1" id="KW-0732">Signal</keyword>
<evidence type="ECO:0000259" key="2">
    <source>
        <dbReference type="SMART" id="SM00642"/>
    </source>
</evidence>
<feature type="chain" id="PRO_5046953938" evidence="1">
    <location>
        <begin position="23"/>
        <end position="433"/>
    </location>
</feature>
<sequence length="433" mass="48586">MKKLAALLPLVALLNAPLAAHADPKHPAWTRSANVYEVNLRQYSKEGTLNAFSASLPRLKQMGVDVIWLMPVHPIGKKNHKGTLGSYYAVGDYTAVNPEFGNVDDLRKLVKQAHALGMKVILDWVGNHTAWDHPWVEQHPDWYKKDDKGEIHSVSFKNGAGETEEWNDVVALDYANKDLWKGMTEAMAFWVRNADVDGFRCDAANFVPTEFWDQARAQLDKIKPVFMLAEADDPALHAKAFDASYDWHLNTVMKKIGKGEAGAAELKAYLANPPKTYSRDAYRLQFTNNHDINSWQGTDKELYGPAWGAMTVLSYTLPGMPLVYGGQEARLEKKLEFFEKDAIDWKSYELEGFYAGLNALKKQNPALWNGAAGGAVQLLDVGNDQLFAFKRQQGANNVRVIVNPTATLQKYKLAGDEGQAVLKPWRWRIIVPE</sequence>
<protein>
    <submittedName>
        <fullName evidence="3">Alpha-amylase</fullName>
    </submittedName>
</protein>
<proteinExistence type="predicted"/>
<dbReference type="SUPFAM" id="SSF51011">
    <property type="entry name" value="Glycosyl hydrolase domain"/>
    <property type="match status" value="1"/>
</dbReference>
<evidence type="ECO:0000313" key="4">
    <source>
        <dbReference type="Proteomes" id="UP000666369"/>
    </source>
</evidence>
<evidence type="ECO:0000256" key="1">
    <source>
        <dbReference type="SAM" id="SignalP"/>
    </source>
</evidence>
<keyword evidence="4" id="KW-1185">Reference proteome</keyword>
<dbReference type="RefSeq" id="WP_166097441.1">
    <property type="nucleotide sequence ID" value="NZ_JAADJT010000001.1"/>
</dbReference>
<feature type="domain" description="Glycosyl hydrolase family 13 catalytic" evidence="2">
    <location>
        <begin position="46"/>
        <end position="361"/>
    </location>
</feature>